<evidence type="ECO:0000313" key="2">
    <source>
        <dbReference type="Proteomes" id="UP001221757"/>
    </source>
</evidence>
<accession>A0AAD7M7W0</accession>
<reference evidence="1" key="1">
    <citation type="submission" date="2023-03" db="EMBL/GenBank/DDBJ databases">
        <title>Massive genome expansion in bonnet fungi (Mycena s.s.) driven by repeated elements and novel gene families across ecological guilds.</title>
        <authorList>
            <consortium name="Lawrence Berkeley National Laboratory"/>
            <person name="Harder C.B."/>
            <person name="Miyauchi S."/>
            <person name="Viragh M."/>
            <person name="Kuo A."/>
            <person name="Thoen E."/>
            <person name="Andreopoulos B."/>
            <person name="Lu D."/>
            <person name="Skrede I."/>
            <person name="Drula E."/>
            <person name="Henrissat B."/>
            <person name="Morin E."/>
            <person name="Kohler A."/>
            <person name="Barry K."/>
            <person name="LaButti K."/>
            <person name="Morin E."/>
            <person name="Salamov A."/>
            <person name="Lipzen A."/>
            <person name="Mereny Z."/>
            <person name="Hegedus B."/>
            <person name="Baldrian P."/>
            <person name="Stursova M."/>
            <person name="Weitz H."/>
            <person name="Taylor A."/>
            <person name="Grigoriev I.V."/>
            <person name="Nagy L.G."/>
            <person name="Martin F."/>
            <person name="Kauserud H."/>
        </authorList>
    </citation>
    <scope>NUCLEOTIDE SEQUENCE</scope>
    <source>
        <strain evidence="1">CBHHK067</strain>
    </source>
</reference>
<gene>
    <name evidence="1" type="ORF">B0H17DRAFT_1038682</name>
</gene>
<dbReference type="AlphaFoldDB" id="A0AAD7M7W0"/>
<dbReference type="Proteomes" id="UP001221757">
    <property type="component" value="Unassembled WGS sequence"/>
</dbReference>
<name>A0AAD7M7W0_MYCRO</name>
<keyword evidence="2" id="KW-1185">Reference proteome</keyword>
<evidence type="ECO:0000313" key="1">
    <source>
        <dbReference type="EMBL" id="KAJ7704862.1"/>
    </source>
</evidence>
<proteinExistence type="predicted"/>
<sequence length="68" mass="7771">MSHYKTTGGRIRMRSRVRGRCIRGTSSKDIHLLCCCNIFFCRISTISRHWSTPHSHSGRGFTESATPM</sequence>
<dbReference type="EMBL" id="JARKIE010000009">
    <property type="protein sequence ID" value="KAJ7704862.1"/>
    <property type="molecule type" value="Genomic_DNA"/>
</dbReference>
<protein>
    <submittedName>
        <fullName evidence="1">Uncharacterized protein</fullName>
    </submittedName>
</protein>
<organism evidence="1 2">
    <name type="scientific">Mycena rosella</name>
    <name type="common">Pink bonnet</name>
    <name type="synonym">Agaricus rosellus</name>
    <dbReference type="NCBI Taxonomy" id="1033263"/>
    <lineage>
        <taxon>Eukaryota</taxon>
        <taxon>Fungi</taxon>
        <taxon>Dikarya</taxon>
        <taxon>Basidiomycota</taxon>
        <taxon>Agaricomycotina</taxon>
        <taxon>Agaricomycetes</taxon>
        <taxon>Agaricomycetidae</taxon>
        <taxon>Agaricales</taxon>
        <taxon>Marasmiineae</taxon>
        <taxon>Mycenaceae</taxon>
        <taxon>Mycena</taxon>
    </lineage>
</organism>
<comment type="caution">
    <text evidence="1">The sequence shown here is derived from an EMBL/GenBank/DDBJ whole genome shotgun (WGS) entry which is preliminary data.</text>
</comment>